<dbReference type="Pfam" id="PF00106">
    <property type="entry name" value="adh_short"/>
    <property type="match status" value="1"/>
</dbReference>
<dbReference type="EMBL" id="MNPL01015694">
    <property type="protein sequence ID" value="OQR70949.1"/>
    <property type="molecule type" value="Genomic_DNA"/>
</dbReference>
<dbReference type="Gene3D" id="3.40.50.720">
    <property type="entry name" value="NAD(P)-binding Rossmann-like Domain"/>
    <property type="match status" value="1"/>
</dbReference>
<dbReference type="SUPFAM" id="SSF51735">
    <property type="entry name" value="NAD(P)-binding Rossmann-fold domains"/>
    <property type="match status" value="1"/>
</dbReference>
<evidence type="ECO:0000313" key="4">
    <source>
        <dbReference type="Proteomes" id="UP000192247"/>
    </source>
</evidence>
<protein>
    <submittedName>
        <fullName evidence="3">Short-chain dehydrogenase/reductase family 16C member 6-like</fullName>
    </submittedName>
</protein>
<proteinExistence type="inferred from homology"/>
<keyword evidence="4" id="KW-1185">Reference proteome</keyword>
<dbReference type="InterPro" id="IPR036291">
    <property type="entry name" value="NAD(P)-bd_dom_sf"/>
</dbReference>
<dbReference type="GO" id="GO:0016020">
    <property type="term" value="C:membrane"/>
    <property type="evidence" value="ECO:0007669"/>
    <property type="project" value="TreeGrafter"/>
</dbReference>
<dbReference type="InterPro" id="IPR002347">
    <property type="entry name" value="SDR_fam"/>
</dbReference>
<dbReference type="InParanoid" id="A0A1V9XBP3"/>
<sequence>MTRAFLPSMIDRGSGHVAAISSPSGFIGNFVKFSSFSASQHAVVGAMSALASELETYPGIRLCTVCCPIVMVAGSAGAVGSDANEGLRLPQVLRRLLGLQVPTLREQAAVIVDGIRSDKEFVVVPRGFALLQVLEQLLPQKLSKFAREVLLREKASPLAVTSAAGAALTGRVTNGNSCH</sequence>
<evidence type="ECO:0000256" key="2">
    <source>
        <dbReference type="ARBA" id="ARBA00023002"/>
    </source>
</evidence>
<dbReference type="PANTHER" id="PTHR44196:SF1">
    <property type="entry name" value="DEHYDROGENASE_REDUCTASE SDR FAMILY MEMBER 7B"/>
    <property type="match status" value="1"/>
</dbReference>
<dbReference type="GO" id="GO:0016491">
    <property type="term" value="F:oxidoreductase activity"/>
    <property type="evidence" value="ECO:0007669"/>
    <property type="project" value="UniProtKB-KW"/>
</dbReference>
<comment type="caution">
    <text evidence="3">The sequence shown here is derived from an EMBL/GenBank/DDBJ whole genome shotgun (WGS) entry which is preliminary data.</text>
</comment>
<dbReference type="Proteomes" id="UP000192247">
    <property type="component" value="Unassembled WGS sequence"/>
</dbReference>
<dbReference type="STRING" id="418985.A0A1V9XBP3"/>
<reference evidence="3 4" key="1">
    <citation type="journal article" date="2017" name="Gigascience">
        <title>Draft genome of the honey bee ectoparasitic mite, Tropilaelaps mercedesae, is shaped by the parasitic life history.</title>
        <authorList>
            <person name="Dong X."/>
            <person name="Armstrong S.D."/>
            <person name="Xia D."/>
            <person name="Makepeace B.L."/>
            <person name="Darby A.C."/>
            <person name="Kadowaki T."/>
        </authorList>
    </citation>
    <scope>NUCLEOTIDE SEQUENCE [LARGE SCALE GENOMIC DNA]</scope>
    <source>
        <strain evidence="3">Wuxi-XJTLU</strain>
    </source>
</reference>
<dbReference type="PANTHER" id="PTHR44196">
    <property type="entry name" value="DEHYDROGENASE/REDUCTASE SDR FAMILY MEMBER 7B"/>
    <property type="match status" value="1"/>
</dbReference>
<keyword evidence="2" id="KW-0560">Oxidoreductase</keyword>
<evidence type="ECO:0000256" key="1">
    <source>
        <dbReference type="ARBA" id="ARBA00006484"/>
    </source>
</evidence>
<organism evidence="3 4">
    <name type="scientific">Tropilaelaps mercedesae</name>
    <dbReference type="NCBI Taxonomy" id="418985"/>
    <lineage>
        <taxon>Eukaryota</taxon>
        <taxon>Metazoa</taxon>
        <taxon>Ecdysozoa</taxon>
        <taxon>Arthropoda</taxon>
        <taxon>Chelicerata</taxon>
        <taxon>Arachnida</taxon>
        <taxon>Acari</taxon>
        <taxon>Parasitiformes</taxon>
        <taxon>Mesostigmata</taxon>
        <taxon>Gamasina</taxon>
        <taxon>Dermanyssoidea</taxon>
        <taxon>Laelapidae</taxon>
        <taxon>Tropilaelaps</taxon>
    </lineage>
</organism>
<gene>
    <name evidence="3" type="ORF">BIW11_11292</name>
</gene>
<evidence type="ECO:0000313" key="3">
    <source>
        <dbReference type="EMBL" id="OQR70949.1"/>
    </source>
</evidence>
<name>A0A1V9XBP3_9ACAR</name>
<dbReference type="OrthoDB" id="5840532at2759"/>
<comment type="similarity">
    <text evidence="1">Belongs to the short-chain dehydrogenases/reductases (SDR) family.</text>
</comment>
<accession>A0A1V9XBP3</accession>
<dbReference type="AlphaFoldDB" id="A0A1V9XBP3"/>